<dbReference type="AlphaFoldDB" id="A0A843TPF7"/>
<proteinExistence type="predicted"/>
<keyword evidence="2" id="KW-1185">Reference proteome</keyword>
<protein>
    <submittedName>
        <fullName evidence="1">Uncharacterized protein</fullName>
    </submittedName>
</protein>
<accession>A0A843TPF7</accession>
<dbReference type="EMBL" id="NMUH01000094">
    <property type="protein sequence ID" value="MQL71300.1"/>
    <property type="molecule type" value="Genomic_DNA"/>
</dbReference>
<reference evidence="1" key="1">
    <citation type="submission" date="2017-07" db="EMBL/GenBank/DDBJ databases">
        <title>Taro Niue Genome Assembly and Annotation.</title>
        <authorList>
            <person name="Atibalentja N."/>
            <person name="Keating K."/>
            <person name="Fields C.J."/>
        </authorList>
    </citation>
    <scope>NUCLEOTIDE SEQUENCE</scope>
    <source>
        <strain evidence="1">Niue_2</strain>
        <tissue evidence="1">Leaf</tissue>
    </source>
</reference>
<evidence type="ECO:0000313" key="1">
    <source>
        <dbReference type="EMBL" id="MQL71300.1"/>
    </source>
</evidence>
<organism evidence="1 2">
    <name type="scientific">Colocasia esculenta</name>
    <name type="common">Wild taro</name>
    <name type="synonym">Arum esculentum</name>
    <dbReference type="NCBI Taxonomy" id="4460"/>
    <lineage>
        <taxon>Eukaryota</taxon>
        <taxon>Viridiplantae</taxon>
        <taxon>Streptophyta</taxon>
        <taxon>Embryophyta</taxon>
        <taxon>Tracheophyta</taxon>
        <taxon>Spermatophyta</taxon>
        <taxon>Magnoliopsida</taxon>
        <taxon>Liliopsida</taxon>
        <taxon>Araceae</taxon>
        <taxon>Aroideae</taxon>
        <taxon>Colocasieae</taxon>
        <taxon>Colocasia</taxon>
    </lineage>
</organism>
<sequence>MVEGERLLVSSLLRRRSSGSLRRRWWREWSGSAVPPAMELVRTAVGVPSACTRKYLVLDWRCCFLWNDKSNCTKRNLARNLRSRGLVTFSSGPGI</sequence>
<dbReference type="Proteomes" id="UP000652761">
    <property type="component" value="Unassembled WGS sequence"/>
</dbReference>
<name>A0A843TPF7_COLES</name>
<comment type="caution">
    <text evidence="1">The sequence shown here is derived from an EMBL/GenBank/DDBJ whole genome shotgun (WGS) entry which is preliminary data.</text>
</comment>
<gene>
    <name evidence="1" type="ORF">Taro_003640</name>
</gene>
<evidence type="ECO:0000313" key="2">
    <source>
        <dbReference type="Proteomes" id="UP000652761"/>
    </source>
</evidence>